<evidence type="ECO:0000313" key="1">
    <source>
        <dbReference type="EMBL" id="KAF2587199.1"/>
    </source>
</evidence>
<comment type="caution">
    <text evidence="1">The sequence shown here is derived from an EMBL/GenBank/DDBJ whole genome shotgun (WGS) entry which is preliminary data.</text>
</comment>
<sequence>MGIMVLFLNEKVNSVIHGFIPAGRANHYMSSLKAGSIVKVDRFEVARLFDNFQVIANTNLELSDMVEQMRSVQGSDLSNETTRVIIRLLIDPRFDRNQTAFVQIKRIDREQGGMSEMIRMDHGSMSINGSKDLEGLNRMKRTSWESCTIAGRCRRVARSAEQSSIQCSLARSRAVGPGPDYGRAIWSTQGGYGPVGSCGRAMGLGYQFGLGFDMPRCCWTCLDVSGNLQDPTGAIWTVDCNRWPRSVPKGCLEGMCSFAHALCFNDLLENVSLPLQFLKPVFPASVTQPSNSVIHGFIPAGHANHYMPSLKAGSIVKVDRFEVARLFDNFQVIANTNLELPDVVGQIRSVQGSDLSKETTRVVIRLLIDL</sequence>
<reference evidence="1" key="1">
    <citation type="submission" date="2019-12" db="EMBL/GenBank/DDBJ databases">
        <title>Genome sequencing and annotation of Brassica cretica.</title>
        <authorList>
            <person name="Studholme D.J."/>
            <person name="Sarris P.F."/>
        </authorList>
    </citation>
    <scope>NUCLEOTIDE SEQUENCE</scope>
    <source>
        <strain evidence="1">PFS-102/07</strain>
        <tissue evidence="1">Leaf</tissue>
    </source>
</reference>
<accession>A0A8S9JZA5</accession>
<organism evidence="1">
    <name type="scientific">Brassica cretica</name>
    <name type="common">Mustard</name>
    <dbReference type="NCBI Taxonomy" id="69181"/>
    <lineage>
        <taxon>Eukaryota</taxon>
        <taxon>Viridiplantae</taxon>
        <taxon>Streptophyta</taxon>
        <taxon>Embryophyta</taxon>
        <taxon>Tracheophyta</taxon>
        <taxon>Spermatophyta</taxon>
        <taxon>Magnoliopsida</taxon>
        <taxon>eudicotyledons</taxon>
        <taxon>Gunneridae</taxon>
        <taxon>Pentapetalae</taxon>
        <taxon>rosids</taxon>
        <taxon>malvids</taxon>
        <taxon>Brassicales</taxon>
        <taxon>Brassicaceae</taxon>
        <taxon>Brassiceae</taxon>
        <taxon>Brassica</taxon>
    </lineage>
</organism>
<protein>
    <submittedName>
        <fullName evidence="1">Uncharacterized protein</fullName>
    </submittedName>
</protein>
<gene>
    <name evidence="1" type="ORF">F2Q70_00037387</name>
</gene>
<dbReference type="AlphaFoldDB" id="A0A8S9JZA5"/>
<name>A0A8S9JZA5_BRACR</name>
<proteinExistence type="predicted"/>
<dbReference type="EMBL" id="QGKY02000246">
    <property type="protein sequence ID" value="KAF2587199.1"/>
    <property type="molecule type" value="Genomic_DNA"/>
</dbReference>